<feature type="chain" id="PRO_5046546204" evidence="8">
    <location>
        <begin position="22"/>
        <end position="410"/>
    </location>
</feature>
<evidence type="ECO:0000256" key="6">
    <source>
        <dbReference type="SAM" id="Coils"/>
    </source>
</evidence>
<evidence type="ECO:0000256" key="8">
    <source>
        <dbReference type="SAM" id="SignalP"/>
    </source>
</evidence>
<feature type="domain" description="NlpC/P60" evidence="9">
    <location>
        <begin position="280"/>
        <end position="407"/>
    </location>
</feature>
<feature type="signal peptide" evidence="8">
    <location>
        <begin position="1"/>
        <end position="21"/>
    </location>
</feature>
<evidence type="ECO:0000256" key="1">
    <source>
        <dbReference type="ARBA" id="ARBA00007074"/>
    </source>
</evidence>
<protein>
    <submittedName>
        <fullName evidence="10">NlpC/P60 family protein</fullName>
    </submittedName>
</protein>
<proteinExistence type="inferred from homology"/>
<feature type="compositionally biased region" description="Low complexity" evidence="7">
    <location>
        <begin position="229"/>
        <end position="277"/>
    </location>
</feature>
<evidence type="ECO:0000313" key="10">
    <source>
        <dbReference type="EMBL" id="MCM2533615.1"/>
    </source>
</evidence>
<keyword evidence="3 8" id="KW-0732">Signal</keyword>
<dbReference type="SUPFAM" id="SSF90257">
    <property type="entry name" value="Myosin rod fragments"/>
    <property type="match status" value="1"/>
</dbReference>
<evidence type="ECO:0000256" key="3">
    <source>
        <dbReference type="ARBA" id="ARBA00022729"/>
    </source>
</evidence>
<feature type="coiled-coil region" evidence="6">
    <location>
        <begin position="46"/>
        <end position="115"/>
    </location>
</feature>
<dbReference type="InterPro" id="IPR000064">
    <property type="entry name" value="NLP_P60_dom"/>
</dbReference>
<evidence type="ECO:0000256" key="2">
    <source>
        <dbReference type="ARBA" id="ARBA00022670"/>
    </source>
</evidence>
<dbReference type="EMBL" id="JAMQCR010000001">
    <property type="protein sequence ID" value="MCM2533615.1"/>
    <property type="molecule type" value="Genomic_DNA"/>
</dbReference>
<organism evidence="10 11">
    <name type="scientific">Neobacillus pocheonensis</name>
    <dbReference type="NCBI Taxonomy" id="363869"/>
    <lineage>
        <taxon>Bacteria</taxon>
        <taxon>Bacillati</taxon>
        <taxon>Bacillota</taxon>
        <taxon>Bacilli</taxon>
        <taxon>Bacillales</taxon>
        <taxon>Bacillaceae</taxon>
        <taxon>Neobacillus</taxon>
    </lineage>
</organism>
<accession>A0ABT0WC27</accession>
<gene>
    <name evidence="10" type="ORF">NDK43_15985</name>
</gene>
<keyword evidence="6" id="KW-0175">Coiled coil</keyword>
<evidence type="ECO:0000259" key="9">
    <source>
        <dbReference type="PROSITE" id="PS51935"/>
    </source>
</evidence>
<evidence type="ECO:0000256" key="7">
    <source>
        <dbReference type="SAM" id="MobiDB-lite"/>
    </source>
</evidence>
<dbReference type="SUPFAM" id="SSF54001">
    <property type="entry name" value="Cysteine proteinases"/>
    <property type="match status" value="1"/>
</dbReference>
<dbReference type="InterPro" id="IPR038765">
    <property type="entry name" value="Papain-like_cys_pep_sf"/>
</dbReference>
<dbReference type="InterPro" id="IPR051202">
    <property type="entry name" value="Peptidase_C40"/>
</dbReference>
<reference evidence="10 11" key="1">
    <citation type="submission" date="2022-06" db="EMBL/GenBank/DDBJ databases">
        <authorList>
            <person name="Jeon C.O."/>
        </authorList>
    </citation>
    <scope>NUCLEOTIDE SEQUENCE [LARGE SCALE GENOMIC DNA]</scope>
    <source>
        <strain evidence="10 11">KCTC 13943</strain>
    </source>
</reference>
<evidence type="ECO:0000256" key="4">
    <source>
        <dbReference type="ARBA" id="ARBA00022801"/>
    </source>
</evidence>
<sequence length="410" mass="43935">MKKKLTALSTIIMFGFGSAFAIPSVKAASNDMQSIQSQRSGVQTGITKANAEISQVQDKLAQLTSQINRVDQAINDNNNMITQTEEKMKTSQAEVQQLQQEVSVIKERIAKRNEVLKKRALSYQESGGDISYLDVLLGASSFSDLVKRIGAVSTIVQADSDLVKQHEADKLEVENKQASVEKKLADLSSMKSDLVGMQAQIIDQKASNDALKNELKKEEQDKISEKAGLQQQDSSLASQEASLAAQQSQIQQAAPGQSKTTNSNSSSNVSIPTVSTSAPSGSINSVITAGYRYIGNSVYVFGGGRTASDISNGRFDCSGFVHWAFSQAGVSVGTSTDSLKNAGTRVSVSQIRPGDLVFFDTYKTDGHVGIYIGGGQFIGSQSSTGVAVANMSSGYWKEKFNGRVVRIINN</sequence>
<keyword evidence="2" id="KW-0645">Protease</keyword>
<dbReference type="PANTHER" id="PTHR47053:SF1">
    <property type="entry name" value="MUREIN DD-ENDOPEPTIDASE MEPH-RELATED"/>
    <property type="match status" value="1"/>
</dbReference>
<keyword evidence="11" id="KW-1185">Reference proteome</keyword>
<feature type="compositionally biased region" description="Basic and acidic residues" evidence="7">
    <location>
        <begin position="214"/>
        <end position="225"/>
    </location>
</feature>
<dbReference type="Gene3D" id="6.10.250.3150">
    <property type="match status" value="1"/>
</dbReference>
<keyword evidence="5" id="KW-0788">Thiol protease</keyword>
<dbReference type="Proteomes" id="UP001523262">
    <property type="component" value="Unassembled WGS sequence"/>
</dbReference>
<feature type="region of interest" description="Disordered" evidence="7">
    <location>
        <begin position="214"/>
        <end position="280"/>
    </location>
</feature>
<keyword evidence="4" id="KW-0378">Hydrolase</keyword>
<dbReference type="InterPro" id="IPR057309">
    <property type="entry name" value="PcsB_CC"/>
</dbReference>
<evidence type="ECO:0000256" key="5">
    <source>
        <dbReference type="ARBA" id="ARBA00022807"/>
    </source>
</evidence>
<comment type="similarity">
    <text evidence="1">Belongs to the peptidase C40 family.</text>
</comment>
<dbReference type="Gene3D" id="3.90.1720.10">
    <property type="entry name" value="endopeptidase domain like (from Nostoc punctiforme)"/>
    <property type="match status" value="1"/>
</dbReference>
<dbReference type="PROSITE" id="PS51935">
    <property type="entry name" value="NLPC_P60"/>
    <property type="match status" value="1"/>
</dbReference>
<dbReference type="Pfam" id="PF00877">
    <property type="entry name" value="NLPC_P60"/>
    <property type="match status" value="1"/>
</dbReference>
<evidence type="ECO:0000313" key="11">
    <source>
        <dbReference type="Proteomes" id="UP001523262"/>
    </source>
</evidence>
<comment type="caution">
    <text evidence="10">The sequence shown here is derived from an EMBL/GenBank/DDBJ whole genome shotgun (WGS) entry which is preliminary data.</text>
</comment>
<dbReference type="Pfam" id="PF24568">
    <property type="entry name" value="CC_PcsB"/>
    <property type="match status" value="1"/>
</dbReference>
<dbReference type="PANTHER" id="PTHR47053">
    <property type="entry name" value="MUREIN DD-ENDOPEPTIDASE MEPH-RELATED"/>
    <property type="match status" value="1"/>
</dbReference>
<name>A0ABT0WC27_9BACI</name>